<feature type="transmembrane region" description="Helical" evidence="6">
    <location>
        <begin position="38"/>
        <end position="57"/>
    </location>
</feature>
<dbReference type="Proteomes" id="UP001054252">
    <property type="component" value="Unassembled WGS sequence"/>
</dbReference>
<evidence type="ECO:0000256" key="1">
    <source>
        <dbReference type="ARBA" id="ARBA00004141"/>
    </source>
</evidence>
<reference evidence="7 8" key="1">
    <citation type="journal article" date="2021" name="Commun. Biol.">
        <title>The genome of Shorea leprosula (Dipterocarpaceae) highlights the ecological relevance of drought in aseasonal tropical rainforests.</title>
        <authorList>
            <person name="Ng K.K.S."/>
            <person name="Kobayashi M.J."/>
            <person name="Fawcett J.A."/>
            <person name="Hatakeyama M."/>
            <person name="Paape T."/>
            <person name="Ng C.H."/>
            <person name="Ang C.C."/>
            <person name="Tnah L.H."/>
            <person name="Lee C.T."/>
            <person name="Nishiyama T."/>
            <person name="Sese J."/>
            <person name="O'Brien M.J."/>
            <person name="Copetti D."/>
            <person name="Mohd Noor M.I."/>
            <person name="Ong R.C."/>
            <person name="Putra M."/>
            <person name="Sireger I.Z."/>
            <person name="Indrioko S."/>
            <person name="Kosugi Y."/>
            <person name="Izuno A."/>
            <person name="Isagi Y."/>
            <person name="Lee S.L."/>
            <person name="Shimizu K.K."/>
        </authorList>
    </citation>
    <scope>NUCLEOTIDE SEQUENCE [LARGE SCALE GENOMIC DNA]</scope>
    <source>
        <strain evidence="7">214</strain>
    </source>
</reference>
<feature type="transmembrane region" description="Helical" evidence="6">
    <location>
        <begin position="88"/>
        <end position="110"/>
    </location>
</feature>
<dbReference type="InterPro" id="IPR036259">
    <property type="entry name" value="MFS_trans_sf"/>
</dbReference>
<dbReference type="GO" id="GO:0022857">
    <property type="term" value="F:transmembrane transporter activity"/>
    <property type="evidence" value="ECO:0007669"/>
    <property type="project" value="InterPro"/>
</dbReference>
<sequence length="247" mass="27833">MMLLDNIGFVANMASLVLYFFNVMHFDLSSSATTTTNYLGTAFLLTVVGGFISDISLGGGGIKGSAPALGVDQFDYKDPNERKHTASFFNWFLFIITRGGSIGVTFVVYVSTKVRWCIGFIISLSCAFIGLVFLALGKRFYHVRIPGNSPLLRILEVFVVALKNGRVELPQNSYELTRMNYMKYVFWANWYKYKKDVPVDEEKLLNSGPRRPNEPFSTSVNGLSRQQEELLKSSPGFPHRINLYNCE</sequence>
<dbReference type="AlphaFoldDB" id="A0AAV5JCP5"/>
<organism evidence="7 8">
    <name type="scientific">Rubroshorea leprosula</name>
    <dbReference type="NCBI Taxonomy" id="152421"/>
    <lineage>
        <taxon>Eukaryota</taxon>
        <taxon>Viridiplantae</taxon>
        <taxon>Streptophyta</taxon>
        <taxon>Embryophyta</taxon>
        <taxon>Tracheophyta</taxon>
        <taxon>Spermatophyta</taxon>
        <taxon>Magnoliopsida</taxon>
        <taxon>eudicotyledons</taxon>
        <taxon>Gunneridae</taxon>
        <taxon>Pentapetalae</taxon>
        <taxon>rosids</taxon>
        <taxon>malvids</taxon>
        <taxon>Malvales</taxon>
        <taxon>Dipterocarpaceae</taxon>
        <taxon>Rubroshorea</taxon>
    </lineage>
</organism>
<feature type="transmembrane region" description="Helical" evidence="6">
    <location>
        <begin position="116"/>
        <end position="136"/>
    </location>
</feature>
<evidence type="ECO:0000256" key="6">
    <source>
        <dbReference type="SAM" id="Phobius"/>
    </source>
</evidence>
<evidence type="ECO:0000256" key="5">
    <source>
        <dbReference type="ARBA" id="ARBA00023136"/>
    </source>
</evidence>
<dbReference type="Gene3D" id="1.20.1250.20">
    <property type="entry name" value="MFS general substrate transporter like domains"/>
    <property type="match status" value="2"/>
</dbReference>
<protein>
    <submittedName>
        <fullName evidence="7">Uncharacterized protein</fullName>
    </submittedName>
</protein>
<comment type="caution">
    <text evidence="7">The sequence shown here is derived from an EMBL/GenBank/DDBJ whole genome shotgun (WGS) entry which is preliminary data.</text>
</comment>
<comment type="similarity">
    <text evidence="2">Belongs to the major facilitator superfamily. Proton-dependent oligopeptide transporter (POT/PTR) (TC 2.A.17) family.</text>
</comment>
<name>A0AAV5JCP5_9ROSI</name>
<proteinExistence type="inferred from homology"/>
<dbReference type="Pfam" id="PF00854">
    <property type="entry name" value="PTR2"/>
    <property type="match status" value="1"/>
</dbReference>
<dbReference type="InterPro" id="IPR000109">
    <property type="entry name" value="POT_fam"/>
</dbReference>
<dbReference type="GO" id="GO:0016020">
    <property type="term" value="C:membrane"/>
    <property type="evidence" value="ECO:0007669"/>
    <property type="project" value="UniProtKB-SubCell"/>
</dbReference>
<keyword evidence="5 6" id="KW-0472">Membrane</keyword>
<keyword evidence="8" id="KW-1185">Reference proteome</keyword>
<accession>A0AAV5JCP5</accession>
<keyword evidence="3 6" id="KW-0812">Transmembrane</keyword>
<evidence type="ECO:0000256" key="4">
    <source>
        <dbReference type="ARBA" id="ARBA00022989"/>
    </source>
</evidence>
<evidence type="ECO:0000256" key="2">
    <source>
        <dbReference type="ARBA" id="ARBA00005982"/>
    </source>
</evidence>
<evidence type="ECO:0000256" key="3">
    <source>
        <dbReference type="ARBA" id="ARBA00022692"/>
    </source>
</evidence>
<evidence type="ECO:0000313" key="8">
    <source>
        <dbReference type="Proteomes" id="UP001054252"/>
    </source>
</evidence>
<comment type="subcellular location">
    <subcellularLocation>
        <location evidence="1">Membrane</location>
        <topology evidence="1">Multi-pass membrane protein</topology>
    </subcellularLocation>
</comment>
<dbReference type="EMBL" id="BPVZ01000032">
    <property type="protein sequence ID" value="GKV10476.1"/>
    <property type="molecule type" value="Genomic_DNA"/>
</dbReference>
<gene>
    <name evidence="7" type="ORF">SLEP1_g21830</name>
</gene>
<evidence type="ECO:0000313" key="7">
    <source>
        <dbReference type="EMBL" id="GKV10476.1"/>
    </source>
</evidence>
<feature type="transmembrane region" description="Helical" evidence="6">
    <location>
        <begin position="7"/>
        <end position="26"/>
    </location>
</feature>
<dbReference type="PANTHER" id="PTHR11654">
    <property type="entry name" value="OLIGOPEPTIDE TRANSPORTER-RELATED"/>
    <property type="match status" value="1"/>
</dbReference>
<keyword evidence="4 6" id="KW-1133">Transmembrane helix</keyword>